<name>A0ABX7NWV1_9BACT</name>
<sequence length="150" mass="17425">MNTTTTDERLLRERVHHMFDAWNRGNGYEYASFYSEDCDYVAFDGRHLKGRRANAELHQELFDGFFLRGSRIEGDVESVRFVSPELAIVHAAGGVKLRWQKKLPHGRRSRQTLVAVKRDGAWEFTAFHNTRIQPTRGLGLHRILLMLGRK</sequence>
<evidence type="ECO:0000313" key="3">
    <source>
        <dbReference type="Proteomes" id="UP000662747"/>
    </source>
</evidence>
<evidence type="ECO:0000313" key="2">
    <source>
        <dbReference type="EMBL" id="QSQ21856.1"/>
    </source>
</evidence>
<dbReference type="InterPro" id="IPR011944">
    <property type="entry name" value="Steroid_delta5-4_isomerase"/>
</dbReference>
<dbReference type="InterPro" id="IPR032710">
    <property type="entry name" value="NTF2-like_dom_sf"/>
</dbReference>
<dbReference type="Pfam" id="PF14534">
    <property type="entry name" value="DUF4440"/>
    <property type="match status" value="1"/>
</dbReference>
<reference evidence="2 3" key="1">
    <citation type="submission" date="2021-02" db="EMBL/GenBank/DDBJ databases">
        <title>De Novo genome assembly of isolated myxobacteria.</title>
        <authorList>
            <person name="Stevens D.C."/>
        </authorList>
    </citation>
    <scope>NUCLEOTIDE SEQUENCE [LARGE SCALE GENOMIC DNA]</scope>
    <source>
        <strain evidence="3">SCPEA02</strain>
    </source>
</reference>
<dbReference type="Proteomes" id="UP000662747">
    <property type="component" value="Chromosome"/>
</dbReference>
<dbReference type="EMBL" id="CP071090">
    <property type="protein sequence ID" value="QSQ21856.1"/>
    <property type="molecule type" value="Genomic_DNA"/>
</dbReference>
<proteinExistence type="predicted"/>
<feature type="domain" description="DUF4440" evidence="1">
    <location>
        <begin position="12"/>
        <end position="122"/>
    </location>
</feature>
<evidence type="ECO:0000259" key="1">
    <source>
        <dbReference type="Pfam" id="PF14534"/>
    </source>
</evidence>
<gene>
    <name evidence="2" type="ORF">JY651_43040</name>
</gene>
<dbReference type="RefSeq" id="WP_206723433.1">
    <property type="nucleotide sequence ID" value="NZ_CP071090.1"/>
</dbReference>
<protein>
    <submittedName>
        <fullName evidence="2">SgcJ/EcaC family oxidoreductase</fullName>
    </submittedName>
</protein>
<dbReference type="NCBIfam" id="TIGR02246">
    <property type="entry name" value="SgcJ/EcaC family oxidoreductase"/>
    <property type="match status" value="1"/>
</dbReference>
<dbReference type="SUPFAM" id="SSF54427">
    <property type="entry name" value="NTF2-like"/>
    <property type="match status" value="1"/>
</dbReference>
<organism evidence="2 3">
    <name type="scientific">Pyxidicoccus parkwayensis</name>
    <dbReference type="NCBI Taxonomy" id="2813578"/>
    <lineage>
        <taxon>Bacteria</taxon>
        <taxon>Pseudomonadati</taxon>
        <taxon>Myxococcota</taxon>
        <taxon>Myxococcia</taxon>
        <taxon>Myxococcales</taxon>
        <taxon>Cystobacterineae</taxon>
        <taxon>Myxococcaceae</taxon>
        <taxon>Pyxidicoccus</taxon>
    </lineage>
</organism>
<dbReference type="InterPro" id="IPR027843">
    <property type="entry name" value="DUF4440"/>
</dbReference>
<keyword evidence="3" id="KW-1185">Reference proteome</keyword>
<accession>A0ABX7NWV1</accession>
<dbReference type="Gene3D" id="3.10.450.50">
    <property type="match status" value="1"/>
</dbReference>